<dbReference type="EMBL" id="JAHXZJ010002609">
    <property type="protein sequence ID" value="KAH0540262.1"/>
    <property type="molecule type" value="Genomic_DNA"/>
</dbReference>
<organism evidence="1 2">
    <name type="scientific">Cotesia glomerata</name>
    <name type="common">Lepidopteran parasitic wasp</name>
    <name type="synonym">Apanteles glomeratus</name>
    <dbReference type="NCBI Taxonomy" id="32391"/>
    <lineage>
        <taxon>Eukaryota</taxon>
        <taxon>Metazoa</taxon>
        <taxon>Ecdysozoa</taxon>
        <taxon>Arthropoda</taxon>
        <taxon>Hexapoda</taxon>
        <taxon>Insecta</taxon>
        <taxon>Pterygota</taxon>
        <taxon>Neoptera</taxon>
        <taxon>Endopterygota</taxon>
        <taxon>Hymenoptera</taxon>
        <taxon>Apocrita</taxon>
        <taxon>Ichneumonoidea</taxon>
        <taxon>Braconidae</taxon>
        <taxon>Microgastrinae</taxon>
        <taxon>Cotesia</taxon>
    </lineage>
</organism>
<protein>
    <submittedName>
        <fullName evidence="1">Uncharacterized protein</fullName>
    </submittedName>
</protein>
<proteinExistence type="predicted"/>
<dbReference type="GO" id="GO:0042274">
    <property type="term" value="P:ribosomal small subunit biogenesis"/>
    <property type="evidence" value="ECO:0007669"/>
    <property type="project" value="InterPro"/>
</dbReference>
<dbReference type="Proteomes" id="UP000826195">
    <property type="component" value="Unassembled WGS sequence"/>
</dbReference>
<dbReference type="InterPro" id="IPR007307">
    <property type="entry name" value="Ltv1"/>
</dbReference>
<gene>
    <name evidence="1" type="ORF">KQX54_015161</name>
</gene>
<reference evidence="1 2" key="1">
    <citation type="journal article" date="2021" name="J. Hered.">
        <title>A chromosome-level genome assembly of the parasitoid wasp, Cotesia glomerata (Hymenoptera: Braconidae).</title>
        <authorList>
            <person name="Pinto B.J."/>
            <person name="Weis J.J."/>
            <person name="Gamble T."/>
            <person name="Ode P.J."/>
            <person name="Paul R."/>
            <person name="Zaspel J.M."/>
        </authorList>
    </citation>
    <scope>NUCLEOTIDE SEQUENCE [LARGE SCALE GENOMIC DNA]</scope>
    <source>
        <strain evidence="1">CgM1</strain>
    </source>
</reference>
<dbReference type="Pfam" id="PF04180">
    <property type="entry name" value="LTV"/>
    <property type="match status" value="1"/>
</dbReference>
<evidence type="ECO:0000313" key="2">
    <source>
        <dbReference type="Proteomes" id="UP000826195"/>
    </source>
</evidence>
<sequence length="73" mass="8499">MFHWVHRPQEHPLITEESRRFKLNLPSSIFASSVKEKVRLLNKAAPVLGSRLDFDPNVETAMDDDFNYDDPDN</sequence>
<comment type="caution">
    <text evidence="1">The sequence shown here is derived from an EMBL/GenBank/DDBJ whole genome shotgun (WGS) entry which is preliminary data.</text>
</comment>
<keyword evidence="2" id="KW-1185">Reference proteome</keyword>
<evidence type="ECO:0000313" key="1">
    <source>
        <dbReference type="EMBL" id="KAH0540262.1"/>
    </source>
</evidence>
<dbReference type="AlphaFoldDB" id="A0AAV7I074"/>
<accession>A0AAV7I074</accession>
<name>A0AAV7I074_COTGL</name>